<dbReference type="InterPro" id="IPR052210">
    <property type="entry name" value="LysM1-like"/>
</dbReference>
<dbReference type="CDD" id="cd00118">
    <property type="entry name" value="LysM"/>
    <property type="match status" value="4"/>
</dbReference>
<evidence type="ECO:0000256" key="2">
    <source>
        <dbReference type="ARBA" id="ARBA00022729"/>
    </source>
</evidence>
<evidence type="ECO:0000313" key="7">
    <source>
        <dbReference type="Proteomes" id="UP000324241"/>
    </source>
</evidence>
<dbReference type="Gene3D" id="3.10.350.10">
    <property type="entry name" value="LysM domain"/>
    <property type="match status" value="4"/>
</dbReference>
<feature type="chain" id="PRO_5024419925" description="LysM domain-containing protein" evidence="4">
    <location>
        <begin position="19"/>
        <end position="340"/>
    </location>
</feature>
<evidence type="ECO:0000313" key="6">
    <source>
        <dbReference type="EMBL" id="KAA8645431.1"/>
    </source>
</evidence>
<feature type="domain" description="LysM" evidence="5">
    <location>
        <begin position="174"/>
        <end position="220"/>
    </location>
</feature>
<feature type="signal peptide" evidence="4">
    <location>
        <begin position="1"/>
        <end position="18"/>
    </location>
</feature>
<reference evidence="6 7" key="1">
    <citation type="submission" date="2019-08" db="EMBL/GenBank/DDBJ databases">
        <title>The genome sequence of a newly discovered highly antifungal drug resistant Aspergillus species, Aspergillus tanneri NIH 1004.</title>
        <authorList>
            <person name="Mounaud S."/>
            <person name="Singh I."/>
            <person name="Joardar V."/>
            <person name="Pakala S."/>
            <person name="Pakala S."/>
            <person name="Venepally P."/>
            <person name="Chung J.K."/>
            <person name="Losada L."/>
            <person name="Nierman W.C."/>
        </authorList>
    </citation>
    <scope>NUCLEOTIDE SEQUENCE [LARGE SCALE GENOMIC DNA]</scope>
    <source>
        <strain evidence="6 7">NIH1004</strain>
    </source>
</reference>
<dbReference type="EMBL" id="QUQM01000007">
    <property type="protein sequence ID" value="KAA8645431.1"/>
    <property type="molecule type" value="Genomic_DNA"/>
</dbReference>
<keyword evidence="1" id="KW-0147">Chitin-binding</keyword>
<keyword evidence="2 4" id="KW-0732">Signal</keyword>
<dbReference type="AlphaFoldDB" id="A0A5M9MER3"/>
<dbReference type="Proteomes" id="UP000324241">
    <property type="component" value="Unassembled WGS sequence"/>
</dbReference>
<dbReference type="PANTHER" id="PTHR34997">
    <property type="entry name" value="AM15"/>
    <property type="match status" value="1"/>
</dbReference>
<protein>
    <recommendedName>
        <fullName evidence="5">LysM domain-containing protein</fullName>
    </recommendedName>
</protein>
<evidence type="ECO:0000256" key="1">
    <source>
        <dbReference type="ARBA" id="ARBA00022669"/>
    </source>
</evidence>
<accession>A0A5M9MER3</accession>
<gene>
    <name evidence="6" type="ORF">ATNIH1004_006850</name>
</gene>
<dbReference type="RefSeq" id="XP_033424792.1">
    <property type="nucleotide sequence ID" value="XM_033571477.1"/>
</dbReference>
<name>A0A5M9MER3_9EURO</name>
<dbReference type="InterPro" id="IPR036779">
    <property type="entry name" value="LysM_dom_sf"/>
</dbReference>
<evidence type="ECO:0000259" key="5">
    <source>
        <dbReference type="PROSITE" id="PS51782"/>
    </source>
</evidence>
<sequence>MILLQLLSPALLLGVVNAAAIEKRWTNGGSSTGTTDPNVSSSYYFGITIAQLVNWNPSLSSTDSSTTTNNSGNTPSPTQSGLISTCNAFYKVQVNDICYDIASYYGNFTLDQFYEWNPSVKSDCSGLQAGYYVCIGVAASSTTVATADPATTTAATTTTPNIPQQSGIAKDCNKYYFVKRGDTRPEIASEYGIGLSTFYRWNPAVGPDCRTLISSYYVCVGVSGSLSPTTTATDSTGPSPTQDGITLDCVKCHKAVAGDNCWSIVHDKYTYLTSDQFYAWNPAVGKSCAHLQLGYYFCVATKTAQPMPDTIGTCKKWHKVAKGDSCWTIEQKYSITVKQF</sequence>
<dbReference type="InterPro" id="IPR018392">
    <property type="entry name" value="LysM"/>
</dbReference>
<feature type="domain" description="LysM" evidence="5">
    <location>
        <begin position="251"/>
        <end position="299"/>
    </location>
</feature>
<dbReference type="OrthoDB" id="2281372at2759"/>
<feature type="domain" description="LysM" evidence="5">
    <location>
        <begin position="316"/>
        <end position="340"/>
    </location>
</feature>
<dbReference type="Pfam" id="PF01476">
    <property type="entry name" value="LysM"/>
    <property type="match status" value="3"/>
</dbReference>
<dbReference type="SUPFAM" id="SSF54106">
    <property type="entry name" value="LysM domain"/>
    <property type="match status" value="2"/>
</dbReference>
<evidence type="ECO:0000256" key="3">
    <source>
        <dbReference type="ARBA" id="ARBA00023026"/>
    </source>
</evidence>
<comment type="caution">
    <text evidence="6">The sequence shown here is derived from an EMBL/GenBank/DDBJ whole genome shotgun (WGS) entry which is preliminary data.</text>
</comment>
<dbReference type="PROSITE" id="PS51782">
    <property type="entry name" value="LYSM"/>
    <property type="match status" value="4"/>
</dbReference>
<proteinExistence type="predicted"/>
<dbReference type="GeneID" id="54329552"/>
<dbReference type="PANTHER" id="PTHR34997:SF2">
    <property type="entry name" value="LYSM DOMAIN-CONTAINING PROTEIN-RELATED"/>
    <property type="match status" value="1"/>
</dbReference>
<dbReference type="GO" id="GO:0008061">
    <property type="term" value="F:chitin binding"/>
    <property type="evidence" value="ECO:0007669"/>
    <property type="project" value="UniProtKB-KW"/>
</dbReference>
<dbReference type="SMART" id="SM00257">
    <property type="entry name" value="LysM"/>
    <property type="match status" value="3"/>
</dbReference>
<dbReference type="VEuPathDB" id="FungiDB:EYZ11_008622"/>
<evidence type="ECO:0000256" key="4">
    <source>
        <dbReference type="SAM" id="SignalP"/>
    </source>
</evidence>
<keyword evidence="3" id="KW-0843">Virulence</keyword>
<feature type="domain" description="LysM" evidence="5">
    <location>
        <begin position="88"/>
        <end position="135"/>
    </location>
</feature>
<organism evidence="6 7">
    <name type="scientific">Aspergillus tanneri</name>
    <dbReference type="NCBI Taxonomy" id="1220188"/>
    <lineage>
        <taxon>Eukaryota</taxon>
        <taxon>Fungi</taxon>
        <taxon>Dikarya</taxon>
        <taxon>Ascomycota</taxon>
        <taxon>Pezizomycotina</taxon>
        <taxon>Eurotiomycetes</taxon>
        <taxon>Eurotiomycetidae</taxon>
        <taxon>Eurotiales</taxon>
        <taxon>Aspergillaceae</taxon>
        <taxon>Aspergillus</taxon>
        <taxon>Aspergillus subgen. Circumdati</taxon>
    </lineage>
</organism>